<dbReference type="InterPro" id="IPR017138">
    <property type="entry name" value="Asp_Glu_LeuTrfase"/>
</dbReference>
<keyword evidence="1 4" id="KW-0963">Cytoplasm</keyword>
<dbReference type="NCBIfam" id="NF002342">
    <property type="entry name" value="PRK01305.1-3"/>
    <property type="match status" value="1"/>
</dbReference>
<dbReference type="InterPro" id="IPR007471">
    <property type="entry name" value="N-end_Aminoacyl_Trfase_N"/>
</dbReference>
<dbReference type="InterPro" id="IPR016181">
    <property type="entry name" value="Acyl_CoA_acyltransferase"/>
</dbReference>
<evidence type="ECO:0000256" key="3">
    <source>
        <dbReference type="ARBA" id="ARBA00023315"/>
    </source>
</evidence>
<evidence type="ECO:0000259" key="7">
    <source>
        <dbReference type="Pfam" id="PF04377"/>
    </source>
</evidence>
<keyword evidence="9" id="KW-1185">Reference proteome</keyword>
<gene>
    <name evidence="4 8" type="primary">bpt</name>
    <name evidence="8" type="ORF">R54767_00533</name>
</gene>
<dbReference type="NCBIfam" id="NF002341">
    <property type="entry name" value="PRK01305.1-1"/>
    <property type="match status" value="1"/>
</dbReference>
<dbReference type="SUPFAM" id="SSF55729">
    <property type="entry name" value="Acyl-CoA N-acyltransferases (Nat)"/>
    <property type="match status" value="1"/>
</dbReference>
<accession>A0ABM8TYF4</accession>
<protein>
    <recommendedName>
        <fullName evidence="4">Aspartate/glutamate leucyltransferase</fullName>
        <ecNumber evidence="4">2.3.2.29</ecNumber>
    </recommendedName>
</protein>
<feature type="compositionally biased region" description="Basic and acidic residues" evidence="5">
    <location>
        <begin position="273"/>
        <end position="290"/>
    </location>
</feature>
<dbReference type="Proteomes" id="UP000789752">
    <property type="component" value="Unassembled WGS sequence"/>
</dbReference>
<dbReference type="HAMAP" id="MF_00689">
    <property type="entry name" value="Bpt"/>
    <property type="match status" value="1"/>
</dbReference>
<dbReference type="PANTHER" id="PTHR21367">
    <property type="entry name" value="ARGININE-TRNA-PROTEIN TRANSFERASE 1"/>
    <property type="match status" value="1"/>
</dbReference>
<comment type="function">
    <text evidence="4">Functions in the N-end rule pathway of protein degradation where it conjugates Leu from its aminoacyl-tRNA to the N-termini of proteins containing an N-terminal aspartate or glutamate.</text>
</comment>
<evidence type="ECO:0000256" key="2">
    <source>
        <dbReference type="ARBA" id="ARBA00022679"/>
    </source>
</evidence>
<reference evidence="8 9" key="1">
    <citation type="submission" date="2021-04" db="EMBL/GenBank/DDBJ databases">
        <authorList>
            <person name="Vanwijnsberghe S."/>
        </authorList>
    </citation>
    <scope>NUCLEOTIDE SEQUENCE [LARGE SCALE GENOMIC DNA]</scope>
    <source>
        <strain evidence="8 9">LMG 32171</strain>
    </source>
</reference>
<dbReference type="Pfam" id="PF04376">
    <property type="entry name" value="ATE_N"/>
    <property type="match status" value="1"/>
</dbReference>
<comment type="catalytic activity">
    <reaction evidence="4">
        <text>N-terminal L-glutamyl-[protein] + L-leucyl-tRNA(Leu) = N-terminal L-leucyl-L-glutamyl-[protein] + tRNA(Leu) + H(+)</text>
        <dbReference type="Rhea" id="RHEA:50412"/>
        <dbReference type="Rhea" id="RHEA-COMP:9613"/>
        <dbReference type="Rhea" id="RHEA-COMP:9622"/>
        <dbReference type="Rhea" id="RHEA-COMP:12664"/>
        <dbReference type="Rhea" id="RHEA-COMP:12668"/>
        <dbReference type="ChEBI" id="CHEBI:15378"/>
        <dbReference type="ChEBI" id="CHEBI:64721"/>
        <dbReference type="ChEBI" id="CHEBI:78442"/>
        <dbReference type="ChEBI" id="CHEBI:78494"/>
        <dbReference type="ChEBI" id="CHEBI:133041"/>
        <dbReference type="EC" id="2.3.2.29"/>
    </reaction>
</comment>
<dbReference type="PIRSF" id="PIRSF037208">
    <property type="entry name" value="ATE_pro_prd"/>
    <property type="match status" value="1"/>
</dbReference>
<comment type="similarity">
    <text evidence="4">Belongs to the R-transferase family. Bpt subfamily.</text>
</comment>
<dbReference type="InterPro" id="IPR030700">
    <property type="entry name" value="N-end_Aminoacyl_Trfase"/>
</dbReference>
<dbReference type="InterPro" id="IPR007472">
    <property type="entry name" value="N-end_Aminoacyl_Trfase_C"/>
</dbReference>
<comment type="subcellular location">
    <subcellularLocation>
        <location evidence="4">Cytoplasm</location>
    </subcellularLocation>
</comment>
<evidence type="ECO:0000313" key="8">
    <source>
        <dbReference type="EMBL" id="CAG4888311.1"/>
    </source>
</evidence>
<organism evidence="8 9">
    <name type="scientific">Paraburkholderia gardini</name>
    <dbReference type="NCBI Taxonomy" id="2823469"/>
    <lineage>
        <taxon>Bacteria</taxon>
        <taxon>Pseudomonadati</taxon>
        <taxon>Pseudomonadota</taxon>
        <taxon>Betaproteobacteria</taxon>
        <taxon>Burkholderiales</taxon>
        <taxon>Burkholderiaceae</taxon>
        <taxon>Paraburkholderia</taxon>
    </lineage>
</organism>
<dbReference type="PANTHER" id="PTHR21367:SF1">
    <property type="entry name" value="ARGINYL-TRNA--PROTEIN TRANSFERASE 1"/>
    <property type="match status" value="1"/>
</dbReference>
<evidence type="ECO:0000256" key="1">
    <source>
        <dbReference type="ARBA" id="ARBA00022490"/>
    </source>
</evidence>
<comment type="caution">
    <text evidence="8">The sequence shown here is derived from an EMBL/GenBank/DDBJ whole genome shotgun (WGS) entry which is preliminary data.</text>
</comment>
<dbReference type="RefSeq" id="WP_228974597.1">
    <property type="nucleotide sequence ID" value="NZ_CAJQYY010000002.1"/>
</dbReference>
<feature type="domain" description="N-end aminoacyl transferase N-terminal" evidence="6">
    <location>
        <begin position="23"/>
        <end position="93"/>
    </location>
</feature>
<feature type="region of interest" description="Disordered" evidence="5">
    <location>
        <begin position="266"/>
        <end position="290"/>
    </location>
</feature>
<dbReference type="NCBIfam" id="NF002346">
    <property type="entry name" value="PRK01305.2-3"/>
    <property type="match status" value="1"/>
</dbReference>
<evidence type="ECO:0000256" key="5">
    <source>
        <dbReference type="SAM" id="MobiDB-lite"/>
    </source>
</evidence>
<sequence>MTHPNELPLSPLSALQFYATAPYPCSYLEGRIARSQVATPSHLINSDVYTELVKAGFRRSGVFTYRPYCDGCHACVPVRVPVERFQPNRTQRRVWKKHGELIASVAPLHYDEEHYALYMRYQSARHAGGGMDRDSRDQYEQFLLQSRINSRLVEFREAPHGGHPDLPGILRMISMIDILGDGLSSVYTFFDPDQQHASFGTYNILWQIEQARSLNLPYVYLGYWIRESQKMAYKANFRPLEGLHDGLWKVFDTANIDVSPVSAALSAKPAANPDDKADMKPDGKRGDRIG</sequence>
<dbReference type="EC" id="2.3.2.29" evidence="4"/>
<dbReference type="EMBL" id="CAJQYY010000002">
    <property type="protein sequence ID" value="CAG4888311.1"/>
    <property type="molecule type" value="Genomic_DNA"/>
</dbReference>
<comment type="catalytic activity">
    <reaction evidence="4">
        <text>N-terminal L-aspartyl-[protein] + L-leucyl-tRNA(Leu) = N-terminal L-leucyl-L-aspartyl-[protein] + tRNA(Leu) + H(+)</text>
        <dbReference type="Rhea" id="RHEA:50420"/>
        <dbReference type="Rhea" id="RHEA-COMP:9613"/>
        <dbReference type="Rhea" id="RHEA-COMP:9622"/>
        <dbReference type="Rhea" id="RHEA-COMP:12669"/>
        <dbReference type="Rhea" id="RHEA-COMP:12674"/>
        <dbReference type="ChEBI" id="CHEBI:15378"/>
        <dbReference type="ChEBI" id="CHEBI:64720"/>
        <dbReference type="ChEBI" id="CHEBI:78442"/>
        <dbReference type="ChEBI" id="CHEBI:78494"/>
        <dbReference type="ChEBI" id="CHEBI:133042"/>
        <dbReference type="EC" id="2.3.2.29"/>
    </reaction>
</comment>
<dbReference type="GO" id="GO:0016746">
    <property type="term" value="F:acyltransferase activity"/>
    <property type="evidence" value="ECO:0007669"/>
    <property type="project" value="UniProtKB-KW"/>
</dbReference>
<name>A0ABM8TYF4_9BURK</name>
<evidence type="ECO:0000313" key="9">
    <source>
        <dbReference type="Proteomes" id="UP000789752"/>
    </source>
</evidence>
<feature type="domain" description="N-end rule aminoacyl transferase C-terminal" evidence="7">
    <location>
        <begin position="113"/>
        <end position="243"/>
    </location>
</feature>
<evidence type="ECO:0000256" key="4">
    <source>
        <dbReference type="HAMAP-Rule" id="MF_00689"/>
    </source>
</evidence>
<evidence type="ECO:0000259" key="6">
    <source>
        <dbReference type="Pfam" id="PF04376"/>
    </source>
</evidence>
<proteinExistence type="inferred from homology"/>
<keyword evidence="3 4" id="KW-0012">Acyltransferase</keyword>
<dbReference type="Pfam" id="PF04377">
    <property type="entry name" value="ATE_C"/>
    <property type="match status" value="1"/>
</dbReference>
<keyword evidence="2 4" id="KW-0808">Transferase</keyword>